<reference evidence="1 2" key="1">
    <citation type="submission" date="2014-05" db="EMBL/GenBank/DDBJ databases">
        <authorList>
            <person name="Rizzardi K."/>
            <person name="Winiecka-Krusnell J."/>
            <person name="Ramliden M."/>
            <person name="Alm E."/>
            <person name="Andersson S."/>
            <person name="Byfors S."/>
        </authorList>
    </citation>
    <scope>NUCLEOTIDE SEQUENCE [LARGE SCALE GENOMIC DNA]</scope>
    <source>
        <strain evidence="1 2">LEGN</strain>
    </source>
</reference>
<evidence type="ECO:0000313" key="1">
    <source>
        <dbReference type="EMBL" id="KGP62263.1"/>
    </source>
</evidence>
<protein>
    <submittedName>
        <fullName evidence="1">Uncharacterized protein</fullName>
    </submittedName>
</protein>
<proteinExistence type="predicted"/>
<dbReference type="OrthoDB" id="5638771at2"/>
<dbReference type="AlphaFoldDB" id="A0A0A2T4B2"/>
<accession>A0A0A2T4B2</accession>
<gene>
    <name evidence="1" type="ORF">EP47_01405</name>
</gene>
<name>A0A0A2T4B2_9GAMM</name>
<sequence>MLSKFSKSFFPNKFITSASSSFSQYIPRPHSAEHLKLQLKLFNFEKINTEVKTLPTGTKLVGLNINPAEPRFLGTQPFYNPEILNALSPSEKEAWMEIAKEYYGQIGQYELLCDVKCVTSHSNNGIPIHHINPELLEVQSYTPVEEILGLDIEYMMKR</sequence>
<dbReference type="RefSeq" id="WP_052117690.1">
    <property type="nucleotide sequence ID" value="NZ_JNCF01000087.1"/>
</dbReference>
<evidence type="ECO:0000313" key="2">
    <source>
        <dbReference type="Proteomes" id="UP000054422"/>
    </source>
</evidence>
<comment type="caution">
    <text evidence="1">The sequence shown here is derived from an EMBL/GenBank/DDBJ whole genome shotgun (WGS) entry which is preliminary data.</text>
</comment>
<dbReference type="Proteomes" id="UP000054422">
    <property type="component" value="Unassembled WGS sequence"/>
</dbReference>
<keyword evidence="2" id="KW-1185">Reference proteome</keyword>
<dbReference type="EMBL" id="JNCF01000087">
    <property type="protein sequence ID" value="KGP62263.1"/>
    <property type="molecule type" value="Genomic_DNA"/>
</dbReference>
<organism evidence="1 2">
    <name type="scientific">Legionella norrlandica</name>
    <dbReference type="NCBI Taxonomy" id="1498499"/>
    <lineage>
        <taxon>Bacteria</taxon>
        <taxon>Pseudomonadati</taxon>
        <taxon>Pseudomonadota</taxon>
        <taxon>Gammaproteobacteria</taxon>
        <taxon>Legionellales</taxon>
        <taxon>Legionellaceae</taxon>
        <taxon>Legionella</taxon>
    </lineage>
</organism>